<keyword evidence="2 4" id="KW-0472">Membrane</keyword>
<evidence type="ECO:0000256" key="4">
    <source>
        <dbReference type="SAM" id="Phobius"/>
    </source>
</evidence>
<evidence type="ECO:0000313" key="5">
    <source>
        <dbReference type="EMBL" id="RAK22283.1"/>
    </source>
</evidence>
<dbReference type="EMBL" id="QLMH01000002">
    <property type="protein sequence ID" value="RAK22283.1"/>
    <property type="molecule type" value="Genomic_DNA"/>
</dbReference>
<dbReference type="RefSeq" id="WP_111644132.1">
    <property type="nucleotide sequence ID" value="NZ_QLMH01000002.1"/>
</dbReference>
<feature type="transmembrane region" description="Helical" evidence="4">
    <location>
        <begin position="414"/>
        <end position="437"/>
    </location>
</feature>
<evidence type="ECO:0000256" key="3">
    <source>
        <dbReference type="SAM" id="MobiDB-lite"/>
    </source>
</evidence>
<dbReference type="GO" id="GO:0009847">
    <property type="term" value="P:spore germination"/>
    <property type="evidence" value="ECO:0007669"/>
    <property type="project" value="InterPro"/>
</dbReference>
<dbReference type="Proteomes" id="UP000248555">
    <property type="component" value="Unassembled WGS sequence"/>
</dbReference>
<proteinExistence type="inferred from homology"/>
<reference evidence="5 6" key="1">
    <citation type="submission" date="2018-06" db="EMBL/GenBank/DDBJ databases">
        <title>Genomic Encyclopedia of Type Strains, Phase III (KMG-III): the genomes of soil and plant-associated and newly described type strains.</title>
        <authorList>
            <person name="Whitman W."/>
        </authorList>
    </citation>
    <scope>NUCLEOTIDE SEQUENCE [LARGE SCALE GENOMIC DNA]</scope>
    <source>
        <strain evidence="5 6">CGMCC 1.8979</strain>
    </source>
</reference>
<dbReference type="InterPro" id="IPR050768">
    <property type="entry name" value="UPF0353/GerABKA_families"/>
</dbReference>
<evidence type="ECO:0000256" key="1">
    <source>
        <dbReference type="ARBA" id="ARBA00005278"/>
    </source>
</evidence>
<dbReference type="OrthoDB" id="9772630at2"/>
<dbReference type="Pfam" id="PF03323">
    <property type="entry name" value="GerA"/>
    <property type="match status" value="1"/>
</dbReference>
<protein>
    <submittedName>
        <fullName evidence="5">Spore germination protein KA</fullName>
    </submittedName>
</protein>
<keyword evidence="4" id="KW-1133">Transmembrane helix</keyword>
<dbReference type="InterPro" id="IPR004995">
    <property type="entry name" value="Spore_Ger"/>
</dbReference>
<feature type="transmembrane region" description="Helical" evidence="4">
    <location>
        <begin position="292"/>
        <end position="311"/>
    </location>
</feature>
<dbReference type="GO" id="GO:0016020">
    <property type="term" value="C:membrane"/>
    <property type="evidence" value="ECO:0007669"/>
    <property type="project" value="InterPro"/>
</dbReference>
<gene>
    <name evidence="5" type="ORF">B0I26_102275</name>
</gene>
<dbReference type="PIRSF" id="PIRSF005690">
    <property type="entry name" value="GerBA"/>
    <property type="match status" value="1"/>
</dbReference>
<dbReference type="PANTHER" id="PTHR22550">
    <property type="entry name" value="SPORE GERMINATION PROTEIN"/>
    <property type="match status" value="1"/>
</dbReference>
<accession>A0A327YMW8</accession>
<comment type="caution">
    <text evidence="5">The sequence shown here is derived from an EMBL/GenBank/DDBJ whole genome shotgun (WGS) entry which is preliminary data.</text>
</comment>
<evidence type="ECO:0000256" key="2">
    <source>
        <dbReference type="ARBA" id="ARBA00023136"/>
    </source>
</evidence>
<feature type="transmembrane region" description="Helical" evidence="4">
    <location>
        <begin position="385"/>
        <end position="407"/>
    </location>
</feature>
<feature type="region of interest" description="Disordered" evidence="3">
    <location>
        <begin position="491"/>
        <end position="512"/>
    </location>
</feature>
<name>A0A327YMW8_9BACL</name>
<keyword evidence="4" id="KW-0812">Transmembrane</keyword>
<evidence type="ECO:0000313" key="6">
    <source>
        <dbReference type="Proteomes" id="UP000248555"/>
    </source>
</evidence>
<feature type="transmembrane region" description="Helical" evidence="4">
    <location>
        <begin position="250"/>
        <end position="271"/>
    </location>
</feature>
<organism evidence="5 6">
    <name type="scientific">Paranoxybacillus vitaminiphilus</name>
    <dbReference type="NCBI Taxonomy" id="581036"/>
    <lineage>
        <taxon>Bacteria</taxon>
        <taxon>Bacillati</taxon>
        <taxon>Bacillota</taxon>
        <taxon>Bacilli</taxon>
        <taxon>Bacillales</taxon>
        <taxon>Anoxybacillaceae</taxon>
        <taxon>Paranoxybacillus</taxon>
    </lineage>
</organism>
<comment type="similarity">
    <text evidence="1">Belongs to the GerABKA family.</text>
</comment>
<dbReference type="AlphaFoldDB" id="A0A327YMW8"/>
<dbReference type="PANTHER" id="PTHR22550:SF5">
    <property type="entry name" value="LEUCINE ZIPPER PROTEIN 4"/>
    <property type="match status" value="1"/>
</dbReference>
<sequence length="512" mass="57313">MLTDSLGGNLEKIREDIGQSSDIIIRIVKAGVNHRHGVGVIYTDGLADKETVQNFILESLLIDLRESFQKIDAENFFLFIKDCVLKAGEVKEISDFQKVYFHVLSGDTVILVDGIKKALAVGTRGWQDRGVNEPSSQIVVRGPKDGFTETLRTNTALVRRRIRDKNLRIETKQIGKITKTDVCIMYIKGIVQDKIVDEVRQRLERIEIDGILESGYIEEYIQDETFTPFPTVYNTERPDIIAAALLEGKVAILVDGTPFALVVPALFVSFFQASEDYYQRFDISTFIRLLRYLAFFIALITPSFYIAVTTFHQEMLPTPLLISIMAQREGVPFPAFVEALLMELTFEILREAGTRMPRAVGQAISIVGALVIGEAAVQAGLVSPVMVIVVSITAISSFISPTFNMAISIRILRFLFMGLAASFGFFGIILGMIALVLHLTSLRSFGIPYMSPLAPFFLSGQKDSLIRMPRWMMLRRPSLINQTNIIRDTGAHSEKPKSREIENETSKQGNEK</sequence>
<keyword evidence="6" id="KW-1185">Reference proteome</keyword>